<feature type="transmembrane region" description="Helical" evidence="1">
    <location>
        <begin position="169"/>
        <end position="195"/>
    </location>
</feature>
<organism evidence="3 4">
    <name type="scientific">Rhizopogon vesiculosus</name>
    <dbReference type="NCBI Taxonomy" id="180088"/>
    <lineage>
        <taxon>Eukaryota</taxon>
        <taxon>Fungi</taxon>
        <taxon>Dikarya</taxon>
        <taxon>Basidiomycota</taxon>
        <taxon>Agaricomycotina</taxon>
        <taxon>Agaricomycetes</taxon>
        <taxon>Agaricomycetidae</taxon>
        <taxon>Boletales</taxon>
        <taxon>Suillineae</taxon>
        <taxon>Rhizopogonaceae</taxon>
        <taxon>Rhizopogon</taxon>
    </lineage>
</organism>
<dbReference type="AlphaFoldDB" id="A0A1J8PY61"/>
<reference evidence="3 4" key="1">
    <citation type="submission" date="2016-03" db="EMBL/GenBank/DDBJ databases">
        <title>Comparative genomics of the ectomycorrhizal sister species Rhizopogon vinicolor and Rhizopogon vesiculosus (Basidiomycota: Boletales) reveals a divergence of the mating type B locus.</title>
        <authorList>
            <person name="Mujic A.B."/>
            <person name="Kuo A."/>
            <person name="Tritt A."/>
            <person name="Lipzen A."/>
            <person name="Chen C."/>
            <person name="Johnson J."/>
            <person name="Sharma A."/>
            <person name="Barry K."/>
            <person name="Grigoriev I.V."/>
            <person name="Spatafora J.W."/>
        </authorList>
    </citation>
    <scope>NUCLEOTIDE SEQUENCE [LARGE SCALE GENOMIC DNA]</scope>
    <source>
        <strain evidence="3 4">AM-OR11-056</strain>
    </source>
</reference>
<feature type="signal peptide" evidence="2">
    <location>
        <begin position="1"/>
        <end position="21"/>
    </location>
</feature>
<protein>
    <submittedName>
        <fullName evidence="3">Uncharacterized protein</fullName>
    </submittedName>
</protein>
<keyword evidence="4" id="KW-1185">Reference proteome</keyword>
<proteinExistence type="predicted"/>
<feature type="transmembrane region" description="Helical" evidence="1">
    <location>
        <begin position="201"/>
        <end position="223"/>
    </location>
</feature>
<dbReference type="Proteomes" id="UP000183567">
    <property type="component" value="Unassembled WGS sequence"/>
</dbReference>
<gene>
    <name evidence="3" type="ORF">AZE42_01552</name>
</gene>
<dbReference type="EMBL" id="LVVM01004023">
    <property type="protein sequence ID" value="OJA13757.1"/>
    <property type="molecule type" value="Genomic_DNA"/>
</dbReference>
<sequence length="225" mass="23034">MPSFATITLILTAALSTLTNAAPITLPSASIPGDLSSGKSEITDLTQEVDLPSFRRETEISVSVAVVFTDVFAQIRPLTDQLTYITSENATVASISPVVAQIKTQLTGAVSQLQGLVGKDSSVILAPVEGTTLMTVGSLATLIAGDLCLLFAALGAVLKVVVGDVHTEVLPLLADLGCTVTSLLEIVITLVAGIVTSLTPLLAPVVAILSSLGLTDLLSLLSLSL</sequence>
<keyword evidence="2" id="KW-0732">Signal</keyword>
<feature type="chain" id="PRO_5009649535" evidence="2">
    <location>
        <begin position="22"/>
        <end position="225"/>
    </location>
</feature>
<keyword evidence="1" id="KW-1133">Transmembrane helix</keyword>
<dbReference type="OrthoDB" id="3265564at2759"/>
<accession>A0A1J8PY61</accession>
<evidence type="ECO:0000256" key="1">
    <source>
        <dbReference type="SAM" id="Phobius"/>
    </source>
</evidence>
<evidence type="ECO:0000313" key="4">
    <source>
        <dbReference type="Proteomes" id="UP000183567"/>
    </source>
</evidence>
<keyword evidence="1" id="KW-0812">Transmembrane</keyword>
<comment type="caution">
    <text evidence="3">The sequence shown here is derived from an EMBL/GenBank/DDBJ whole genome shotgun (WGS) entry which is preliminary data.</text>
</comment>
<feature type="transmembrane region" description="Helical" evidence="1">
    <location>
        <begin position="139"/>
        <end position="162"/>
    </location>
</feature>
<evidence type="ECO:0000256" key="2">
    <source>
        <dbReference type="SAM" id="SignalP"/>
    </source>
</evidence>
<keyword evidence="1" id="KW-0472">Membrane</keyword>
<evidence type="ECO:0000313" key="3">
    <source>
        <dbReference type="EMBL" id="OJA13757.1"/>
    </source>
</evidence>
<name>A0A1J8PY61_9AGAM</name>